<proteinExistence type="predicted"/>
<keyword evidence="2" id="KW-0812">Transmembrane</keyword>
<comment type="caution">
    <text evidence="3">The sequence shown here is derived from an EMBL/GenBank/DDBJ whole genome shotgun (WGS) entry which is preliminary data.</text>
</comment>
<sequence>MAIPSTDPADDWSRRIFVRYRAAGHLRLELPAAICSPASAHCIETALRRQEGVYRVGLHAGERKLSVFYDAHVCDAGAIARCLRQVLPRLPATDAPPQAAAGETAADPASPAAAGGRAQRVGTATQFEAAARRSLRRLLRGLDRYPQLQGVRSRVQPVLESALSERAIVNFLNDLLAFHLIRVHWDLINQQWLRDPLKFRSAWLTIFYLVFLLVRYRKGGGRN</sequence>
<dbReference type="Proteomes" id="UP000020218">
    <property type="component" value="Unassembled WGS sequence"/>
</dbReference>
<evidence type="ECO:0000256" key="1">
    <source>
        <dbReference type="SAM" id="MobiDB-lite"/>
    </source>
</evidence>
<evidence type="ECO:0000256" key="2">
    <source>
        <dbReference type="SAM" id="Phobius"/>
    </source>
</evidence>
<reference evidence="3" key="1">
    <citation type="submission" date="2014-02" db="EMBL/GenBank/DDBJ databases">
        <title>Expanding our view of genomic diversity in Candidatus Accumulibacter clades.</title>
        <authorList>
            <person name="Skennerton C.T."/>
            <person name="Barr J.J."/>
            <person name="Slater F.R."/>
            <person name="Bond P.L."/>
            <person name="Tyson G.W."/>
        </authorList>
    </citation>
    <scope>NUCLEOTIDE SEQUENCE [LARGE SCALE GENOMIC DNA]</scope>
</reference>
<accession>A0A011MD30</accession>
<dbReference type="EMBL" id="JFAX01000009">
    <property type="protein sequence ID" value="EXI67668.1"/>
    <property type="molecule type" value="Genomic_DNA"/>
</dbReference>
<evidence type="ECO:0000313" key="3">
    <source>
        <dbReference type="EMBL" id="EXI67668.1"/>
    </source>
</evidence>
<organism evidence="3 4">
    <name type="scientific">Candidatus Accumulibacter adjunctus</name>
    <dbReference type="NCBI Taxonomy" id="1454001"/>
    <lineage>
        <taxon>Bacteria</taxon>
        <taxon>Pseudomonadati</taxon>
        <taxon>Pseudomonadota</taxon>
        <taxon>Betaproteobacteria</taxon>
        <taxon>Candidatus Accumulibacter</taxon>
    </lineage>
</organism>
<feature type="region of interest" description="Disordered" evidence="1">
    <location>
        <begin position="94"/>
        <end position="117"/>
    </location>
</feature>
<gene>
    <name evidence="3" type="ORF">AW08_01931</name>
</gene>
<dbReference type="PATRIC" id="fig|1454001.3.peg.1930"/>
<feature type="compositionally biased region" description="Low complexity" evidence="1">
    <location>
        <begin position="95"/>
        <end position="117"/>
    </location>
</feature>
<keyword evidence="2" id="KW-1133">Transmembrane helix</keyword>
<keyword evidence="4" id="KW-1185">Reference proteome</keyword>
<dbReference type="STRING" id="1454001.AW08_01931"/>
<feature type="transmembrane region" description="Helical" evidence="2">
    <location>
        <begin position="199"/>
        <end position="216"/>
    </location>
</feature>
<protein>
    <submittedName>
        <fullName evidence="3">Uncharacterized protein</fullName>
    </submittedName>
</protein>
<keyword evidence="2" id="KW-0472">Membrane</keyword>
<name>A0A011MD30_9PROT</name>
<evidence type="ECO:0000313" key="4">
    <source>
        <dbReference type="Proteomes" id="UP000020218"/>
    </source>
</evidence>
<dbReference type="AlphaFoldDB" id="A0A011MD30"/>